<protein>
    <submittedName>
        <fullName evidence="3">Uncharacterized protein</fullName>
    </submittedName>
</protein>
<evidence type="ECO:0000313" key="5">
    <source>
        <dbReference type="Proteomes" id="UP000310039"/>
    </source>
</evidence>
<dbReference type="EMBL" id="QZBT01000053">
    <property type="protein sequence ID" value="THZ83857.1"/>
    <property type="molecule type" value="Genomic_DNA"/>
</dbReference>
<dbReference type="Proteomes" id="UP000308724">
    <property type="component" value="Unassembled WGS sequence"/>
</dbReference>
<evidence type="ECO:0000313" key="4">
    <source>
        <dbReference type="Proteomes" id="UP000308724"/>
    </source>
</evidence>
<proteinExistence type="predicted"/>
<feature type="transmembrane region" description="Helical" evidence="1">
    <location>
        <begin position="51"/>
        <end position="72"/>
    </location>
</feature>
<feature type="transmembrane region" description="Helical" evidence="1">
    <location>
        <begin position="171"/>
        <end position="194"/>
    </location>
</feature>
<dbReference type="Proteomes" id="UP000310039">
    <property type="component" value="Unassembled WGS sequence"/>
</dbReference>
<sequence length="282" mass="32414">MIQETPTMANTTDTPFRRWARANFTTSFLYPLTGVLFFVKHRYMWPLLRARMLPLVVMSIFILIILFLTAYLPQVALLKLFHKGGSAWVNGTFLVLTEGNLIIALLFEAFLVDKTQVDVFDAVMVARGHAELIKVKRPVDTEEPETPLKALGPREKGAVFAPFSFRQLFEFVVLLPLNFIPFVGVPLFLILTGYRAGPLLQRRYHNLKGLNKEQRKTFIRNKSMRYEYMWFGTVALILQLIPVLSMFFLITTAAGSALWAADMEDKKRRQENAIDDEYTDEP</sequence>
<feature type="transmembrane region" description="Helical" evidence="1">
    <location>
        <begin position="92"/>
        <end position="112"/>
    </location>
</feature>
<evidence type="ECO:0000256" key="1">
    <source>
        <dbReference type="SAM" id="Phobius"/>
    </source>
</evidence>
<feature type="transmembrane region" description="Helical" evidence="1">
    <location>
        <begin position="228"/>
        <end position="261"/>
    </location>
</feature>
<dbReference type="InterPro" id="IPR052786">
    <property type="entry name" value="Spore_wall_assembly"/>
</dbReference>
<dbReference type="AlphaFoldDB" id="A0A4S9KYC0"/>
<reference evidence="4 5" key="1">
    <citation type="submission" date="2018-10" db="EMBL/GenBank/DDBJ databases">
        <title>Fifty Aureobasidium pullulans genomes reveal a recombining polyextremotolerant generalist.</title>
        <authorList>
            <person name="Gostincar C."/>
            <person name="Turk M."/>
            <person name="Zajc J."/>
            <person name="Gunde-Cimerman N."/>
        </authorList>
    </citation>
    <scope>NUCLEOTIDE SEQUENCE [LARGE SCALE GENOMIC DNA]</scope>
    <source>
        <strain evidence="3 4">EXF-1645</strain>
        <strain evidence="2 5">EXF-3403</strain>
    </source>
</reference>
<keyword evidence="1" id="KW-0812">Transmembrane</keyword>
<dbReference type="PANTHER" id="PTHR34292">
    <property type="entry name" value="OUTER SPORE WALL PROTEIN LDS1"/>
    <property type="match status" value="1"/>
</dbReference>
<dbReference type="GO" id="GO:0005811">
    <property type="term" value="C:lipid droplet"/>
    <property type="evidence" value="ECO:0007669"/>
    <property type="project" value="TreeGrafter"/>
</dbReference>
<organism evidence="3 4">
    <name type="scientific">Aureobasidium pullulans</name>
    <name type="common">Black yeast</name>
    <name type="synonym">Pullularia pullulans</name>
    <dbReference type="NCBI Taxonomy" id="5580"/>
    <lineage>
        <taxon>Eukaryota</taxon>
        <taxon>Fungi</taxon>
        <taxon>Dikarya</taxon>
        <taxon>Ascomycota</taxon>
        <taxon>Pezizomycotina</taxon>
        <taxon>Dothideomycetes</taxon>
        <taxon>Dothideomycetidae</taxon>
        <taxon>Dothideales</taxon>
        <taxon>Saccotheciaceae</taxon>
        <taxon>Aureobasidium</taxon>
    </lineage>
</organism>
<dbReference type="PANTHER" id="PTHR34292:SF1">
    <property type="entry name" value="OUTER SPORE WALL PROTEIN RRT8"/>
    <property type="match status" value="1"/>
</dbReference>
<dbReference type="GO" id="GO:0005619">
    <property type="term" value="C:ascospore wall"/>
    <property type="evidence" value="ECO:0007669"/>
    <property type="project" value="TreeGrafter"/>
</dbReference>
<comment type="caution">
    <text evidence="3">The sequence shown here is derived from an EMBL/GenBank/DDBJ whole genome shotgun (WGS) entry which is preliminary data.</text>
</comment>
<evidence type="ECO:0000313" key="3">
    <source>
        <dbReference type="EMBL" id="TIA34022.1"/>
    </source>
</evidence>
<evidence type="ECO:0000313" key="2">
    <source>
        <dbReference type="EMBL" id="THZ83857.1"/>
    </source>
</evidence>
<gene>
    <name evidence="3" type="ORF">D6C78_07154</name>
    <name evidence="2" type="ORF">D6C84_04642</name>
</gene>
<name>A0A4S9KYC0_AURPU</name>
<keyword evidence="1" id="KW-0472">Membrane</keyword>
<dbReference type="EMBL" id="QZBZ01000173">
    <property type="protein sequence ID" value="TIA34022.1"/>
    <property type="molecule type" value="Genomic_DNA"/>
</dbReference>
<feature type="transmembrane region" description="Helical" evidence="1">
    <location>
        <begin position="20"/>
        <end position="39"/>
    </location>
</feature>
<dbReference type="GO" id="GO:0005628">
    <property type="term" value="C:prospore membrane"/>
    <property type="evidence" value="ECO:0007669"/>
    <property type="project" value="TreeGrafter"/>
</dbReference>
<accession>A0A4S9KYC0</accession>
<keyword evidence="1" id="KW-1133">Transmembrane helix</keyword>